<gene>
    <name evidence="2" type="ORF">D8780_11655</name>
</gene>
<feature type="transmembrane region" description="Helical" evidence="1">
    <location>
        <begin position="65"/>
        <end position="89"/>
    </location>
</feature>
<dbReference type="AlphaFoldDB" id="A0A3L7JE73"/>
<keyword evidence="3" id="KW-1185">Reference proteome</keyword>
<dbReference type="EMBL" id="RCWN01000001">
    <property type="protein sequence ID" value="RLQ88770.1"/>
    <property type="molecule type" value="Genomic_DNA"/>
</dbReference>
<evidence type="ECO:0000313" key="3">
    <source>
        <dbReference type="Proteomes" id="UP000281094"/>
    </source>
</evidence>
<evidence type="ECO:0000256" key="1">
    <source>
        <dbReference type="SAM" id="Phobius"/>
    </source>
</evidence>
<evidence type="ECO:0000313" key="2">
    <source>
        <dbReference type="EMBL" id="RLQ88770.1"/>
    </source>
</evidence>
<keyword evidence="1" id="KW-1133">Transmembrane helix</keyword>
<keyword evidence="1" id="KW-0472">Membrane</keyword>
<reference evidence="2 3" key="1">
    <citation type="submission" date="2018-10" db="EMBL/GenBank/DDBJ databases">
        <title>Notoacmeibacter sp. M2BS9Y-3-1, whole genome shotgun sequence.</title>
        <authorList>
            <person name="Tuo L."/>
        </authorList>
    </citation>
    <scope>NUCLEOTIDE SEQUENCE [LARGE SCALE GENOMIC DNA]</scope>
    <source>
        <strain evidence="2 3">M2BS9Y-3-1</strain>
    </source>
</reference>
<feature type="transmembrane region" description="Helical" evidence="1">
    <location>
        <begin position="7"/>
        <end position="26"/>
    </location>
</feature>
<name>A0A3L7JE73_9HYPH</name>
<organism evidence="2 3">
    <name type="scientific">Notoacmeibacter ruber</name>
    <dbReference type="NCBI Taxonomy" id="2670375"/>
    <lineage>
        <taxon>Bacteria</taxon>
        <taxon>Pseudomonadati</taxon>
        <taxon>Pseudomonadota</taxon>
        <taxon>Alphaproteobacteria</taxon>
        <taxon>Hyphomicrobiales</taxon>
        <taxon>Notoacmeibacteraceae</taxon>
        <taxon>Notoacmeibacter</taxon>
    </lineage>
</organism>
<dbReference type="Proteomes" id="UP000281094">
    <property type="component" value="Unassembled WGS sequence"/>
</dbReference>
<comment type="caution">
    <text evidence="2">The sequence shown here is derived from an EMBL/GenBank/DDBJ whole genome shotgun (WGS) entry which is preliminary data.</text>
</comment>
<feature type="transmembrane region" description="Helical" evidence="1">
    <location>
        <begin position="38"/>
        <end position="58"/>
    </location>
</feature>
<protein>
    <submittedName>
        <fullName evidence="2">Uncharacterized protein</fullName>
    </submittedName>
</protein>
<accession>A0A3L7JE73</accession>
<proteinExistence type="predicted"/>
<keyword evidence="1" id="KW-0812">Transmembrane</keyword>
<sequence length="105" mass="11275">MARTGKTFLLVNLFGVPALSFIARLMGLGADFGGVPQFSMMVFFIALGVGVIGYNAWLTWRGKRAAGWAPAVIGMAIWTLACALTLFFFRAFSPISLALAYGGLY</sequence>